<dbReference type="CDD" id="cd22343">
    <property type="entry name" value="PDDEXK_lambda_exonuclease-like"/>
    <property type="match status" value="1"/>
</dbReference>
<dbReference type="AlphaFoldDB" id="A0AAD6QA08"/>
<dbReference type="InterPro" id="IPR019080">
    <property type="entry name" value="YqaJ_viral_recombinase"/>
</dbReference>
<proteinExistence type="predicted"/>
<dbReference type="SUPFAM" id="SSF52980">
    <property type="entry name" value="Restriction endonuclease-like"/>
    <property type="match status" value="1"/>
</dbReference>
<dbReference type="InterPro" id="IPR011335">
    <property type="entry name" value="Restrct_endonuc-II-like"/>
</dbReference>
<gene>
    <name evidence="3" type="ORF">NC653_026230</name>
</gene>
<dbReference type="PANTHER" id="PTHR46609">
    <property type="entry name" value="EXONUCLEASE, PHAGE-TYPE/RECB, C-TERMINAL DOMAIN-CONTAINING PROTEIN"/>
    <property type="match status" value="1"/>
</dbReference>
<feature type="chain" id="PRO_5042250851" description="YqaJ viral recombinase domain-containing protein" evidence="1">
    <location>
        <begin position="19"/>
        <end position="484"/>
    </location>
</feature>
<protein>
    <recommendedName>
        <fullName evidence="2">YqaJ viral recombinase domain-containing protein</fullName>
    </recommendedName>
</protein>
<accession>A0AAD6QA08</accession>
<feature type="signal peptide" evidence="1">
    <location>
        <begin position="1"/>
        <end position="18"/>
    </location>
</feature>
<dbReference type="InterPro" id="IPR051703">
    <property type="entry name" value="NF-kappa-B_Signaling_Reg"/>
</dbReference>
<evidence type="ECO:0000313" key="4">
    <source>
        <dbReference type="Proteomes" id="UP001164929"/>
    </source>
</evidence>
<name>A0AAD6QA08_9ROSI</name>
<dbReference type="Gene3D" id="3.90.320.10">
    <property type="match status" value="1"/>
</dbReference>
<dbReference type="PANTHER" id="PTHR46609:SF4">
    <property type="entry name" value="RESTRICTION ENDONUCLEASE, TYPE II-LIKE SUPERFAMILY PROTEIN"/>
    <property type="match status" value="1"/>
</dbReference>
<organism evidence="3 4">
    <name type="scientific">Populus alba x Populus x berolinensis</name>
    <dbReference type="NCBI Taxonomy" id="444605"/>
    <lineage>
        <taxon>Eukaryota</taxon>
        <taxon>Viridiplantae</taxon>
        <taxon>Streptophyta</taxon>
        <taxon>Embryophyta</taxon>
        <taxon>Tracheophyta</taxon>
        <taxon>Spermatophyta</taxon>
        <taxon>Magnoliopsida</taxon>
        <taxon>eudicotyledons</taxon>
        <taxon>Gunneridae</taxon>
        <taxon>Pentapetalae</taxon>
        <taxon>rosids</taxon>
        <taxon>fabids</taxon>
        <taxon>Malpighiales</taxon>
        <taxon>Salicaceae</taxon>
        <taxon>Saliceae</taxon>
        <taxon>Populus</taxon>
    </lineage>
</organism>
<reference evidence="3" key="1">
    <citation type="journal article" date="2023" name="Mol. Ecol. Resour.">
        <title>Chromosome-level genome assembly of a triploid poplar Populus alba 'Berolinensis'.</title>
        <authorList>
            <person name="Chen S."/>
            <person name="Yu Y."/>
            <person name="Wang X."/>
            <person name="Wang S."/>
            <person name="Zhang T."/>
            <person name="Zhou Y."/>
            <person name="He R."/>
            <person name="Meng N."/>
            <person name="Wang Y."/>
            <person name="Liu W."/>
            <person name="Liu Z."/>
            <person name="Liu J."/>
            <person name="Guo Q."/>
            <person name="Huang H."/>
            <person name="Sederoff R.R."/>
            <person name="Wang G."/>
            <person name="Qu G."/>
            <person name="Chen S."/>
        </authorList>
    </citation>
    <scope>NUCLEOTIDE SEQUENCE</scope>
    <source>
        <strain evidence="3">SC-2020</strain>
    </source>
</reference>
<feature type="domain" description="YqaJ viral recombinase" evidence="2">
    <location>
        <begin position="141"/>
        <end position="279"/>
    </location>
</feature>
<sequence length="484" mass="56086">MLLNKAHLVSLCCRVLFANLPGQSQLISIHIVRFDDFTYLGLATSWRFNCATDIFVGEEFVSCFLINFRLSYYNSKYNCDIGPFKADISNRRNYSSQVLLDPLGEEQPVNSQIYNHSCTRDSSSPYTSILQSSSLQHRFKKWQDQRKHKLTASTFSGAIGFWRGRRVQLWLEKLGAKEPFSGNMATCWSNAKEEEALERYKLITGNTILFPRFQVYGKNNLKDDWLAASPDGIIDKYYGLNSRGVLEIKCPFFNGDMKRASPWKRIPLYCIPQAQGLMEILDKDWMDFYVWTPNGSSLFRLYRDEAYWDALKIALSDFWFNHVLPAKELCSKNVITDPLKELGSLKPAPRHELYRYIVYESKHAVDSSHLLMREINAACQLWYEDLVACLLWTDTQTEAHIERWELPDGYVYTAKEVLYHGWKFAKLFLMIKWLRESSVLKAPFVSPTDKSSLMISIPSLLNRLSLPFESFKRFAECSCSDVIS</sequence>
<dbReference type="GO" id="GO:0006281">
    <property type="term" value="P:DNA repair"/>
    <property type="evidence" value="ECO:0007669"/>
    <property type="project" value="UniProtKB-ARBA"/>
</dbReference>
<keyword evidence="4" id="KW-1185">Reference proteome</keyword>
<dbReference type="Proteomes" id="UP001164929">
    <property type="component" value="Chromosome 10"/>
</dbReference>
<evidence type="ECO:0000256" key="1">
    <source>
        <dbReference type="SAM" id="SignalP"/>
    </source>
</evidence>
<keyword evidence="1" id="KW-0732">Signal</keyword>
<dbReference type="Pfam" id="PF09588">
    <property type="entry name" value="YqaJ"/>
    <property type="match status" value="1"/>
</dbReference>
<dbReference type="EMBL" id="JAQIZT010000010">
    <property type="protein sequence ID" value="KAJ6983360.1"/>
    <property type="molecule type" value="Genomic_DNA"/>
</dbReference>
<comment type="caution">
    <text evidence="3">The sequence shown here is derived from an EMBL/GenBank/DDBJ whole genome shotgun (WGS) entry which is preliminary data.</text>
</comment>
<dbReference type="InterPro" id="IPR011604">
    <property type="entry name" value="PDDEXK-like_dom_sf"/>
</dbReference>
<evidence type="ECO:0000313" key="3">
    <source>
        <dbReference type="EMBL" id="KAJ6983360.1"/>
    </source>
</evidence>
<evidence type="ECO:0000259" key="2">
    <source>
        <dbReference type="Pfam" id="PF09588"/>
    </source>
</evidence>